<reference evidence="2" key="1">
    <citation type="journal article" date="2018" name="Nat. Microbiol.">
        <title>Leveraging single-cell genomics to expand the fungal tree of life.</title>
        <authorList>
            <person name="Ahrendt S.R."/>
            <person name="Quandt C.A."/>
            <person name="Ciobanu D."/>
            <person name="Clum A."/>
            <person name="Salamov A."/>
            <person name="Andreopoulos B."/>
            <person name="Cheng J.F."/>
            <person name="Woyke T."/>
            <person name="Pelin A."/>
            <person name="Henrissat B."/>
            <person name="Reynolds N.K."/>
            <person name="Benny G.L."/>
            <person name="Smith M.E."/>
            <person name="James T.Y."/>
            <person name="Grigoriev I.V."/>
        </authorList>
    </citation>
    <scope>NUCLEOTIDE SEQUENCE [LARGE SCALE GENOMIC DNA]</scope>
    <source>
        <strain evidence="2">RSA 468</strain>
    </source>
</reference>
<evidence type="ECO:0000313" key="1">
    <source>
        <dbReference type="EMBL" id="RKP34029.1"/>
    </source>
</evidence>
<proteinExistence type="predicted"/>
<name>A0A4V1J420_9FUNG</name>
<evidence type="ECO:0000313" key="2">
    <source>
        <dbReference type="Proteomes" id="UP000268162"/>
    </source>
</evidence>
<protein>
    <submittedName>
        <fullName evidence="1">Uncharacterized protein</fullName>
    </submittedName>
</protein>
<keyword evidence="2" id="KW-1185">Reference proteome</keyword>
<sequence length="49" mass="5673">MAADFGNFMSPQHLRPLLEEFGIIPEHVLRWFDAFIISLLGYIKPSQLL</sequence>
<accession>A0A4V1J420</accession>
<dbReference type="EMBL" id="ML003399">
    <property type="protein sequence ID" value="RKP34029.1"/>
    <property type="molecule type" value="Genomic_DNA"/>
</dbReference>
<dbReference type="AlphaFoldDB" id="A0A4V1J420"/>
<dbReference type="Proteomes" id="UP000268162">
    <property type="component" value="Unassembled WGS sequence"/>
</dbReference>
<organism evidence="1 2">
    <name type="scientific">Dimargaris cristalligena</name>
    <dbReference type="NCBI Taxonomy" id="215637"/>
    <lineage>
        <taxon>Eukaryota</taxon>
        <taxon>Fungi</taxon>
        <taxon>Fungi incertae sedis</taxon>
        <taxon>Zoopagomycota</taxon>
        <taxon>Kickxellomycotina</taxon>
        <taxon>Dimargaritomycetes</taxon>
        <taxon>Dimargaritales</taxon>
        <taxon>Dimargaritaceae</taxon>
        <taxon>Dimargaris</taxon>
    </lineage>
</organism>
<gene>
    <name evidence="1" type="ORF">BJ085DRAFT_39537</name>
</gene>